<name>S4UJD9_CONST</name>
<keyword evidence="3" id="KW-0964">Secreted</keyword>
<reference evidence="6" key="1">
    <citation type="submission" date="2012-07" db="EMBL/GenBank/DDBJ databases">
        <title>Genomic structure, molecular evolution, and diversity of the conotoxins.</title>
        <authorList>
            <person name="Wu Y."/>
            <person name="Wang L."/>
            <person name="Zhou M."/>
            <person name="Ren Z."/>
            <person name="Zhu X."/>
            <person name="You Y."/>
            <person name="Qiang Y."/>
            <person name="Qin M."/>
            <person name="Luo S."/>
            <person name="Xu A."/>
        </authorList>
    </citation>
    <scope>NUCLEOTIDE SEQUENCE</scope>
</reference>
<keyword evidence="4" id="KW-0800">Toxin</keyword>
<evidence type="ECO:0000256" key="3">
    <source>
        <dbReference type="ARBA" id="ARBA00022525"/>
    </source>
</evidence>
<sequence>MGMRMMFTVFLSVVLATTVVSTPSDRASDGRNAAVHERQKGLVPSVITTCCGYDPGTMCPPCRCTNSCPKKPKKPGRRND</sequence>
<evidence type="ECO:0000256" key="1">
    <source>
        <dbReference type="ARBA" id="ARBA00004613"/>
    </source>
</evidence>
<accession>S4UJD9</accession>
<comment type="subcellular location">
    <subcellularLocation>
        <location evidence="1">Secreted</location>
    </subcellularLocation>
</comment>
<dbReference type="GO" id="GO:0090729">
    <property type="term" value="F:toxin activity"/>
    <property type="evidence" value="ECO:0007669"/>
    <property type="project" value="UniProtKB-KW"/>
</dbReference>
<protein>
    <submittedName>
        <fullName evidence="6">A superfamily conotoxin S4.4</fullName>
    </submittedName>
</protein>
<feature type="chain" id="PRO_5004533476" evidence="5">
    <location>
        <begin position="22"/>
        <end position="80"/>
    </location>
</feature>
<dbReference type="InterPro" id="IPR009958">
    <property type="entry name" value="Conotoxin_a-typ"/>
</dbReference>
<evidence type="ECO:0000256" key="2">
    <source>
        <dbReference type="ARBA" id="ARBA00006077"/>
    </source>
</evidence>
<evidence type="ECO:0000256" key="4">
    <source>
        <dbReference type="ARBA" id="ARBA00022656"/>
    </source>
</evidence>
<keyword evidence="5" id="KW-0732">Signal</keyword>
<evidence type="ECO:0000256" key="5">
    <source>
        <dbReference type="SAM" id="SignalP"/>
    </source>
</evidence>
<dbReference type="AlphaFoldDB" id="S4UJD9"/>
<dbReference type="Pfam" id="PF07365">
    <property type="entry name" value="Toxin_8"/>
    <property type="match status" value="1"/>
</dbReference>
<proteinExistence type="evidence at transcript level"/>
<dbReference type="GO" id="GO:0005576">
    <property type="term" value="C:extracellular region"/>
    <property type="evidence" value="ECO:0007669"/>
    <property type="project" value="UniProtKB-SubCell"/>
</dbReference>
<feature type="signal peptide" evidence="5">
    <location>
        <begin position="1"/>
        <end position="21"/>
    </location>
</feature>
<dbReference type="GO" id="GO:0030550">
    <property type="term" value="F:acetylcholine receptor inhibitor activity"/>
    <property type="evidence" value="ECO:0007669"/>
    <property type="project" value="InterPro"/>
</dbReference>
<organism evidence="6">
    <name type="scientific">Conus striatus</name>
    <name type="common">Striated cone</name>
    <dbReference type="NCBI Taxonomy" id="6493"/>
    <lineage>
        <taxon>Eukaryota</taxon>
        <taxon>Metazoa</taxon>
        <taxon>Spiralia</taxon>
        <taxon>Lophotrochozoa</taxon>
        <taxon>Mollusca</taxon>
        <taxon>Gastropoda</taxon>
        <taxon>Caenogastropoda</taxon>
        <taxon>Neogastropoda</taxon>
        <taxon>Conoidea</taxon>
        <taxon>Conidae</taxon>
        <taxon>Conus</taxon>
        <taxon>Pionoconus</taxon>
    </lineage>
</organism>
<evidence type="ECO:0000313" key="6">
    <source>
        <dbReference type="EMBL" id="AGK23185.1"/>
    </source>
</evidence>
<comment type="similarity">
    <text evidence="2">Belongs to the conotoxin A superfamily.</text>
</comment>
<dbReference type="EMBL" id="JX293445">
    <property type="protein sequence ID" value="AGK23185.1"/>
    <property type="molecule type" value="mRNA"/>
</dbReference>